<dbReference type="GO" id="GO:0008312">
    <property type="term" value="F:7S RNA binding"/>
    <property type="evidence" value="ECO:0007669"/>
    <property type="project" value="TreeGrafter"/>
</dbReference>
<feature type="transmembrane region" description="Helical" evidence="1">
    <location>
        <begin position="134"/>
        <end position="154"/>
    </location>
</feature>
<dbReference type="PANTHER" id="PTHR14094">
    <property type="entry name" value="SIGNAL RECOGNITION PARTICLE 72"/>
    <property type="match status" value="1"/>
</dbReference>
<dbReference type="GO" id="GO:0006614">
    <property type="term" value="P:SRP-dependent cotranslational protein targeting to membrane"/>
    <property type="evidence" value="ECO:0007669"/>
    <property type="project" value="InterPro"/>
</dbReference>
<dbReference type="Proteomes" id="UP000028990">
    <property type="component" value="Unassembled WGS sequence"/>
</dbReference>
<evidence type="ECO:0000313" key="3">
    <source>
        <dbReference type="Proteomes" id="UP000028990"/>
    </source>
</evidence>
<dbReference type="GO" id="GO:0005786">
    <property type="term" value="C:signal recognition particle, endoplasmic reticulum targeting"/>
    <property type="evidence" value="ECO:0007669"/>
    <property type="project" value="TreeGrafter"/>
</dbReference>
<keyword evidence="1" id="KW-0812">Transmembrane</keyword>
<proteinExistence type="predicted"/>
<dbReference type="GO" id="GO:0043022">
    <property type="term" value="F:ribosome binding"/>
    <property type="evidence" value="ECO:0007669"/>
    <property type="project" value="TreeGrafter"/>
</dbReference>
<dbReference type="EMBL" id="KN122104">
    <property type="protein sequence ID" value="KFO33220.1"/>
    <property type="molecule type" value="Genomic_DNA"/>
</dbReference>
<accession>A0A091DSK6</accession>
<keyword evidence="3" id="KW-1185">Reference proteome</keyword>
<evidence type="ECO:0000313" key="2">
    <source>
        <dbReference type="EMBL" id="KFO33220.1"/>
    </source>
</evidence>
<keyword evidence="1" id="KW-1133">Transmembrane helix</keyword>
<sequence length="168" mass="18484">MKLTVAQLKISQGASSKACLTPKSTEELKHKPGMVSARVAAYSRGEDTGGATKVSTQAVQWNRSHQPKSPPHLSLIREAANFKLKYGQKEEAISDLEQALENSGTTYIRKKGGKVTRQSRTKEQVDECPSDYTVVLPVIGTIVVGLCFLGLCIYSTRLRRQSDGYQRI</sequence>
<dbReference type="AlphaFoldDB" id="A0A091DSK6"/>
<dbReference type="InterPro" id="IPR026270">
    <property type="entry name" value="SRP72"/>
</dbReference>
<keyword evidence="1" id="KW-0472">Membrane</keyword>
<organism evidence="2 3">
    <name type="scientific">Fukomys damarensis</name>
    <name type="common">Damaraland mole rat</name>
    <name type="synonym">Cryptomys damarensis</name>
    <dbReference type="NCBI Taxonomy" id="885580"/>
    <lineage>
        <taxon>Eukaryota</taxon>
        <taxon>Metazoa</taxon>
        <taxon>Chordata</taxon>
        <taxon>Craniata</taxon>
        <taxon>Vertebrata</taxon>
        <taxon>Euteleostomi</taxon>
        <taxon>Mammalia</taxon>
        <taxon>Eutheria</taxon>
        <taxon>Euarchontoglires</taxon>
        <taxon>Glires</taxon>
        <taxon>Rodentia</taxon>
        <taxon>Hystricomorpha</taxon>
        <taxon>Bathyergidae</taxon>
        <taxon>Fukomys</taxon>
    </lineage>
</organism>
<gene>
    <name evidence="2" type="ORF">H920_05408</name>
</gene>
<protein>
    <submittedName>
        <fullName evidence="2">Signal recognition particle 72 kDa protein</fullName>
    </submittedName>
</protein>
<name>A0A091DSK6_FUKDA</name>
<evidence type="ECO:0000256" key="1">
    <source>
        <dbReference type="SAM" id="Phobius"/>
    </source>
</evidence>
<reference evidence="2 3" key="1">
    <citation type="submission" date="2013-11" db="EMBL/GenBank/DDBJ databases">
        <title>The Damaraland mole rat (Fukomys damarensis) genome and evolution of African mole rats.</title>
        <authorList>
            <person name="Gladyshev V.N."/>
            <person name="Fang X."/>
        </authorList>
    </citation>
    <scope>NUCLEOTIDE SEQUENCE [LARGE SCALE GENOMIC DNA]</scope>
    <source>
        <tissue evidence="2">Liver</tissue>
    </source>
</reference>
<dbReference type="PANTHER" id="PTHR14094:SF9">
    <property type="entry name" value="SIGNAL RECOGNITION PARTICLE SUBUNIT SRP72"/>
    <property type="match status" value="1"/>
</dbReference>